<organism evidence="6 7">
    <name type="scientific">Novosphingobium anseongense</name>
    <dbReference type="NCBI Taxonomy" id="3133436"/>
    <lineage>
        <taxon>Bacteria</taxon>
        <taxon>Pseudomonadati</taxon>
        <taxon>Pseudomonadota</taxon>
        <taxon>Alphaproteobacteria</taxon>
        <taxon>Sphingomonadales</taxon>
        <taxon>Sphingomonadaceae</taxon>
        <taxon>Novosphingobium</taxon>
    </lineage>
</organism>
<dbReference type="EMBL" id="JBBHJZ010000008">
    <property type="protein sequence ID" value="MEJ5979407.1"/>
    <property type="molecule type" value="Genomic_DNA"/>
</dbReference>
<dbReference type="PANTHER" id="PTHR30055:SF234">
    <property type="entry name" value="HTH-TYPE TRANSCRIPTIONAL REGULATOR BETI"/>
    <property type="match status" value="1"/>
</dbReference>
<reference evidence="6 7" key="1">
    <citation type="submission" date="2024-03" db="EMBL/GenBank/DDBJ databases">
        <authorList>
            <person name="Jo J.-H."/>
        </authorList>
    </citation>
    <scope>NUCLEOTIDE SEQUENCE [LARGE SCALE GENOMIC DNA]</scope>
    <source>
        <strain evidence="6 7">PS1R-30</strain>
    </source>
</reference>
<dbReference type="InterPro" id="IPR039536">
    <property type="entry name" value="TetR_C_Proteobacteria"/>
</dbReference>
<dbReference type="PANTHER" id="PTHR30055">
    <property type="entry name" value="HTH-TYPE TRANSCRIPTIONAL REGULATOR RUTR"/>
    <property type="match status" value="1"/>
</dbReference>
<dbReference type="InterPro" id="IPR001647">
    <property type="entry name" value="HTH_TetR"/>
</dbReference>
<feature type="DNA-binding region" description="H-T-H motif" evidence="4">
    <location>
        <begin position="49"/>
        <end position="68"/>
    </location>
</feature>
<proteinExistence type="predicted"/>
<dbReference type="Gene3D" id="1.10.357.10">
    <property type="entry name" value="Tetracycline Repressor, domain 2"/>
    <property type="match status" value="1"/>
</dbReference>
<sequence length="219" mass="24375">MKLLVQDDALEVPRRPRGRPKLDDVAQIDALLLDVALREFLAEGYGGTSLTRIVKIAGISKTTLYTRYPSKADLFAAICRRQIERFSAVTALRSPKGRLDLASGLEAYGNRTLEISLEGDLLHVNRLIYSESGRFPELGQAAAERTQLGIEDVSTFIRTCADAEGIACRDPQVVAAAFIFMLRGWYVDVLLTNRHVTARDRQRWVASAVRTLLAGRAEW</sequence>
<keyword evidence="7" id="KW-1185">Reference proteome</keyword>
<keyword evidence="3" id="KW-0804">Transcription</keyword>
<dbReference type="PROSITE" id="PS50977">
    <property type="entry name" value="HTH_TETR_2"/>
    <property type="match status" value="1"/>
</dbReference>
<dbReference type="RefSeq" id="WP_339589348.1">
    <property type="nucleotide sequence ID" value="NZ_JBBHJZ010000008.1"/>
</dbReference>
<evidence type="ECO:0000259" key="5">
    <source>
        <dbReference type="PROSITE" id="PS50977"/>
    </source>
</evidence>
<comment type="caution">
    <text evidence="6">The sequence shown here is derived from an EMBL/GenBank/DDBJ whole genome shotgun (WGS) entry which is preliminary data.</text>
</comment>
<dbReference type="Proteomes" id="UP001361239">
    <property type="component" value="Unassembled WGS sequence"/>
</dbReference>
<name>A0ABU8S2B0_9SPHN</name>
<gene>
    <name evidence="6" type="ORF">WG901_22325</name>
</gene>
<dbReference type="InterPro" id="IPR050109">
    <property type="entry name" value="HTH-type_TetR-like_transc_reg"/>
</dbReference>
<evidence type="ECO:0000256" key="1">
    <source>
        <dbReference type="ARBA" id="ARBA00023015"/>
    </source>
</evidence>
<evidence type="ECO:0000256" key="4">
    <source>
        <dbReference type="PROSITE-ProRule" id="PRU00335"/>
    </source>
</evidence>
<keyword evidence="1" id="KW-0805">Transcription regulation</keyword>
<protein>
    <submittedName>
        <fullName evidence="6">TetR/AcrR family transcriptional regulator</fullName>
    </submittedName>
</protein>
<evidence type="ECO:0000256" key="2">
    <source>
        <dbReference type="ARBA" id="ARBA00023125"/>
    </source>
</evidence>
<evidence type="ECO:0000313" key="6">
    <source>
        <dbReference type="EMBL" id="MEJ5979407.1"/>
    </source>
</evidence>
<keyword evidence="2 4" id="KW-0238">DNA-binding</keyword>
<accession>A0ABU8S2B0</accession>
<dbReference type="SUPFAM" id="SSF46689">
    <property type="entry name" value="Homeodomain-like"/>
    <property type="match status" value="1"/>
</dbReference>
<evidence type="ECO:0000313" key="7">
    <source>
        <dbReference type="Proteomes" id="UP001361239"/>
    </source>
</evidence>
<evidence type="ECO:0000256" key="3">
    <source>
        <dbReference type="ARBA" id="ARBA00023163"/>
    </source>
</evidence>
<feature type="domain" description="HTH tetR-type" evidence="5">
    <location>
        <begin position="26"/>
        <end position="86"/>
    </location>
</feature>
<dbReference type="PRINTS" id="PR00455">
    <property type="entry name" value="HTHTETR"/>
</dbReference>
<dbReference type="Pfam" id="PF00440">
    <property type="entry name" value="TetR_N"/>
    <property type="match status" value="1"/>
</dbReference>
<dbReference type="InterPro" id="IPR009057">
    <property type="entry name" value="Homeodomain-like_sf"/>
</dbReference>
<dbReference type="Pfam" id="PF14246">
    <property type="entry name" value="TetR_C_7"/>
    <property type="match status" value="1"/>
</dbReference>